<dbReference type="OrthoDB" id="300855at2759"/>
<evidence type="ECO:0000313" key="1">
    <source>
        <dbReference type="Proteomes" id="UP000504611"/>
    </source>
</evidence>
<gene>
    <name evidence="2" type="primary">LOC104947791</name>
</gene>
<dbReference type="GO" id="GO:0006816">
    <property type="term" value="P:calcium ion transport"/>
    <property type="evidence" value="ECO:0007669"/>
    <property type="project" value="InterPro"/>
</dbReference>
<dbReference type="KEGG" id="ncc:104947791"/>
<proteinExistence type="predicted"/>
<dbReference type="PANTHER" id="PTHR45816">
    <property type="entry name" value="MIR DOMAIN-CONTAINING PROTEIN"/>
    <property type="match status" value="1"/>
</dbReference>
<dbReference type="PANTHER" id="PTHR45816:SF1">
    <property type="entry name" value="INOSITOL 1,4,5-TRISPHOSPHATE RECEPTOR"/>
    <property type="match status" value="1"/>
</dbReference>
<protein>
    <submittedName>
        <fullName evidence="2">Inositol 1,4,5-trisphosphate receptor type 3-like</fullName>
    </submittedName>
</protein>
<organism evidence="1 2">
    <name type="scientific">Notothenia coriiceps</name>
    <name type="common">black rockcod</name>
    <dbReference type="NCBI Taxonomy" id="8208"/>
    <lineage>
        <taxon>Eukaryota</taxon>
        <taxon>Metazoa</taxon>
        <taxon>Chordata</taxon>
        <taxon>Craniata</taxon>
        <taxon>Vertebrata</taxon>
        <taxon>Euteleostomi</taxon>
        <taxon>Actinopterygii</taxon>
        <taxon>Neopterygii</taxon>
        <taxon>Teleostei</taxon>
        <taxon>Neoteleostei</taxon>
        <taxon>Acanthomorphata</taxon>
        <taxon>Eupercaria</taxon>
        <taxon>Perciformes</taxon>
        <taxon>Notothenioidei</taxon>
        <taxon>Nototheniidae</taxon>
        <taxon>Notothenia</taxon>
    </lineage>
</organism>
<name>A0A6I9N2P4_9TELE</name>
<dbReference type="Proteomes" id="UP000504611">
    <property type="component" value="Unplaced"/>
</dbReference>
<sequence>MCVPHSYDSNMDDSRDNKKNRFSNTMAFMEEYLNNVLNDELPFHNEEKNKLTYEVVSLARHLIYFGFYSFFELLRLTRTLLGIIDCRPNPGYAGVLFHDDGSGKNVKRSIHGMGQIMSTMVLNRKQSIFGGAGARGAGAGNALEGQRGSKDSIENMDLTVMDTKLKILEILQFILNVRLDYRISFLLSVFKKEFVDVYPMADADATTNLEHAATINLQHIGEQAEAMFGVGKGNSILEVDDEGGRMFLRVLIHLTMHDYPPLVSGALQLLFRHFSQRQEVLQTFKQVQLLITSQDVENYKLIKADLDRLRTLVEKSELWVEKKSSGGSDGKKDKKDKKEKGEVGSKNIIIYTFIFTKGISIYNIKEQIVWTLNSLGSCLN</sequence>
<accession>A0A6I9N2P4</accession>
<evidence type="ECO:0000313" key="2">
    <source>
        <dbReference type="RefSeq" id="XP_010772189.1"/>
    </source>
</evidence>
<keyword evidence="1" id="KW-1185">Reference proteome</keyword>
<dbReference type="GeneID" id="104947791"/>
<reference evidence="2" key="1">
    <citation type="submission" date="2025-08" db="UniProtKB">
        <authorList>
            <consortium name="RefSeq"/>
        </authorList>
    </citation>
    <scope>IDENTIFICATION</scope>
    <source>
        <tissue evidence="2">Muscle</tissue>
    </source>
</reference>
<dbReference type="RefSeq" id="XP_010772189.1">
    <property type="nucleotide sequence ID" value="XM_010773887.1"/>
</dbReference>
<dbReference type="AlphaFoldDB" id="A0A6I9N2P4"/>
<dbReference type="InterPro" id="IPR015925">
    <property type="entry name" value="Ryanodine_IP3_receptor"/>
</dbReference>